<dbReference type="HOGENOM" id="CLU_392725_0_0_5"/>
<dbReference type="eggNOG" id="COG0699">
    <property type="taxonomic scope" value="Bacteria"/>
</dbReference>
<dbReference type="InterPro" id="IPR027417">
    <property type="entry name" value="P-loop_NTPase"/>
</dbReference>
<dbReference type="AlphaFoldDB" id="Q5HY26"/>
<evidence type="ECO:0000313" key="2">
    <source>
        <dbReference type="EMBL" id="AAW59577.1"/>
    </source>
</evidence>
<accession>Q5HY26</accession>
<keyword evidence="1" id="KW-0472">Membrane</keyword>
<sequence>MARLYVFEHSCLNDCRCSNRVERRAANERSIPFMPTLAMLVPEKLLTHLNAALRRLLTASDVLCDPNVYKELEPMMRRLLLAEVMGTHAVIAIGGSQGAGKTTILNRLYGFNVDGTDSQWLVPNEGRGETSPVLIEEESGCTHPEGIIRKLDKKDDRKEYEIKDEASGQEKFRSALSQLEPGQLLPILKVPRQFFHGSRQGWLLLPGYETMNRKNRIWQSLMRQGLVAATACVIVTDQARMASEAETAIVRDMLKSDLDGAHVCIVVTKTESLHGKPEDQEALRRRASEIFGVEENRVICTGTTDEDYVAEWLPQLKNLVRQVAASGAGNRKKQIRQLADILKIDLPDTLSGIREKARIFSHEKQSKTSGPNATVLQCLEEFNNASTDLREKYIRRIQQVLEAHRAEAWKHLDPVLKEKEGIGNAIKNFFVWADERAEEQALEEAWQAPGPVLEEYADILGGLTREALGAPEKTAVPAPGANALLGFRLGYLASNSEDAKVIEWKKPTESDTKNLEILFGKADGEPDKALQRSVSLLPALTLEFARLASLKPEIVGVSALDLKPIPDDIRMQEIQKATTALNDTLGHGKVLGKTVIGLFATEGLLALGAAGGVVASAVAVGPLAYYALQGVHRTDAQRRSQAFQALQTVRDEYRSHFLAHFDDIIGKARAVLLTALRERYELDIGLMECDRLEKALADVRALRSELLEAFNQSGDTFDLFNEPSETDKLRCEPS</sequence>
<reference evidence="2 3" key="1">
    <citation type="journal article" date="2005" name="Nat. Biotechnol.">
        <title>Complete genome sequence of the acetic acid bacterium Gluconobacter oxydans.</title>
        <authorList>
            <person name="Prust C."/>
            <person name="Hoffmeister M."/>
            <person name="Liesegang H."/>
            <person name="Wiezer A."/>
            <person name="Fricke W.F."/>
            <person name="Ehrenreich A."/>
            <person name="Gottschalk G."/>
            <person name="Deppenmeier U."/>
        </authorList>
    </citation>
    <scope>NUCLEOTIDE SEQUENCE [LARGE SCALE GENOMIC DNA]</scope>
    <source>
        <strain evidence="3">621H</strain>
        <plasmid evidence="3">Plasmid pGOX1</plasmid>
    </source>
</reference>
<dbReference type="SUPFAM" id="SSF52540">
    <property type="entry name" value="P-loop containing nucleoside triphosphate hydrolases"/>
    <property type="match status" value="1"/>
</dbReference>
<keyword evidence="1" id="KW-1133">Transmembrane helix</keyword>
<name>Q5HY26_GLUOX</name>
<dbReference type="EMBL" id="CP000004">
    <property type="protein sequence ID" value="AAW59577.1"/>
    <property type="molecule type" value="Genomic_DNA"/>
</dbReference>
<keyword evidence="2" id="KW-0614">Plasmid</keyword>
<protein>
    <submittedName>
        <fullName evidence="2">Putative sugar kinase</fullName>
    </submittedName>
</protein>
<gene>
    <name evidence="2" type="ordered locus">GOX2511</name>
</gene>
<evidence type="ECO:0000313" key="3">
    <source>
        <dbReference type="Proteomes" id="UP000006375"/>
    </source>
</evidence>
<keyword evidence="3" id="KW-1185">Reference proteome</keyword>
<keyword evidence="1" id="KW-0812">Transmembrane</keyword>
<dbReference type="GO" id="GO:0016301">
    <property type="term" value="F:kinase activity"/>
    <property type="evidence" value="ECO:0007669"/>
    <property type="project" value="UniProtKB-KW"/>
</dbReference>
<dbReference type="Gene3D" id="3.40.50.300">
    <property type="entry name" value="P-loop containing nucleotide triphosphate hydrolases"/>
    <property type="match status" value="1"/>
</dbReference>
<geneLocation type="plasmid" evidence="2 3">
    <name>pGOX1</name>
</geneLocation>
<keyword evidence="2" id="KW-0808">Transferase</keyword>
<proteinExistence type="predicted"/>
<dbReference type="Proteomes" id="UP000006375">
    <property type="component" value="Plasmid pGOX1"/>
</dbReference>
<organism evidence="2 3">
    <name type="scientific">Gluconobacter oxydans (strain 621H)</name>
    <name type="common">Gluconobacter suboxydans</name>
    <dbReference type="NCBI Taxonomy" id="290633"/>
    <lineage>
        <taxon>Bacteria</taxon>
        <taxon>Pseudomonadati</taxon>
        <taxon>Pseudomonadota</taxon>
        <taxon>Alphaproteobacteria</taxon>
        <taxon>Acetobacterales</taxon>
        <taxon>Acetobacteraceae</taxon>
        <taxon>Gluconobacter</taxon>
    </lineage>
</organism>
<dbReference type="KEGG" id="gox:GOX2511"/>
<keyword evidence="2" id="KW-0418">Kinase</keyword>
<feature type="transmembrane region" description="Helical" evidence="1">
    <location>
        <begin position="604"/>
        <end position="628"/>
    </location>
</feature>
<evidence type="ECO:0000256" key="1">
    <source>
        <dbReference type="SAM" id="Phobius"/>
    </source>
</evidence>